<name>A0A517MKX9_9BACT</name>
<evidence type="ECO:0000256" key="1">
    <source>
        <dbReference type="ARBA" id="ARBA00023002"/>
    </source>
</evidence>
<accession>A0A517MKX9</accession>
<dbReference type="SUPFAM" id="SSF51430">
    <property type="entry name" value="NAD(P)-linked oxidoreductase"/>
    <property type="match status" value="1"/>
</dbReference>
<evidence type="ECO:0000313" key="3">
    <source>
        <dbReference type="EMBL" id="QDS95541.1"/>
    </source>
</evidence>
<dbReference type="AlphaFoldDB" id="A0A517MKX9"/>
<keyword evidence="4" id="KW-1185">Reference proteome</keyword>
<dbReference type="RefSeq" id="WP_145353736.1">
    <property type="nucleotide sequence ID" value="NZ_CP036262.1"/>
</dbReference>
<gene>
    <name evidence="3" type="primary">yhdN_3</name>
    <name evidence="3" type="ORF">FF011L_43380</name>
</gene>
<keyword evidence="1 3" id="KW-0560">Oxidoreductase</keyword>
<dbReference type="InterPro" id="IPR023210">
    <property type="entry name" value="NADP_OxRdtase_dom"/>
</dbReference>
<dbReference type="Gene3D" id="3.20.20.100">
    <property type="entry name" value="NADP-dependent oxidoreductase domain"/>
    <property type="match status" value="1"/>
</dbReference>
<feature type="domain" description="NADP-dependent oxidoreductase" evidence="2">
    <location>
        <begin position="8"/>
        <end position="285"/>
    </location>
</feature>
<dbReference type="KEGG" id="rml:FF011L_43380"/>
<dbReference type="GO" id="GO:0005829">
    <property type="term" value="C:cytosol"/>
    <property type="evidence" value="ECO:0007669"/>
    <property type="project" value="TreeGrafter"/>
</dbReference>
<organism evidence="3 4">
    <name type="scientific">Roseimaritima multifibrata</name>
    <dbReference type="NCBI Taxonomy" id="1930274"/>
    <lineage>
        <taxon>Bacteria</taxon>
        <taxon>Pseudomonadati</taxon>
        <taxon>Planctomycetota</taxon>
        <taxon>Planctomycetia</taxon>
        <taxon>Pirellulales</taxon>
        <taxon>Pirellulaceae</taxon>
        <taxon>Roseimaritima</taxon>
    </lineage>
</organism>
<protein>
    <submittedName>
        <fullName evidence="3">General stress protein 69</fullName>
        <ecNumber evidence="3">1.1.1.-</ecNumber>
    </submittedName>
</protein>
<evidence type="ECO:0000313" key="4">
    <source>
        <dbReference type="Proteomes" id="UP000320672"/>
    </source>
</evidence>
<dbReference type="Proteomes" id="UP000320672">
    <property type="component" value="Chromosome"/>
</dbReference>
<evidence type="ECO:0000259" key="2">
    <source>
        <dbReference type="Pfam" id="PF00248"/>
    </source>
</evidence>
<dbReference type="InterPro" id="IPR036812">
    <property type="entry name" value="NAD(P)_OxRdtase_dom_sf"/>
</dbReference>
<dbReference type="EC" id="1.1.1.-" evidence="3"/>
<reference evidence="3 4" key="1">
    <citation type="submission" date="2019-02" db="EMBL/GenBank/DDBJ databases">
        <title>Deep-cultivation of Planctomycetes and their phenomic and genomic characterization uncovers novel biology.</title>
        <authorList>
            <person name="Wiegand S."/>
            <person name="Jogler M."/>
            <person name="Boedeker C."/>
            <person name="Pinto D."/>
            <person name="Vollmers J."/>
            <person name="Rivas-Marin E."/>
            <person name="Kohn T."/>
            <person name="Peeters S.H."/>
            <person name="Heuer A."/>
            <person name="Rast P."/>
            <person name="Oberbeckmann S."/>
            <person name="Bunk B."/>
            <person name="Jeske O."/>
            <person name="Meyerdierks A."/>
            <person name="Storesund J.E."/>
            <person name="Kallscheuer N."/>
            <person name="Luecker S."/>
            <person name="Lage O.M."/>
            <person name="Pohl T."/>
            <person name="Merkel B.J."/>
            <person name="Hornburger P."/>
            <person name="Mueller R.-W."/>
            <person name="Bruemmer F."/>
            <person name="Labrenz M."/>
            <person name="Spormann A.M."/>
            <person name="Op den Camp H."/>
            <person name="Overmann J."/>
            <person name="Amann R."/>
            <person name="Jetten M.S.M."/>
            <person name="Mascher T."/>
            <person name="Medema M.H."/>
            <person name="Devos D.P."/>
            <person name="Kaster A.-K."/>
            <person name="Ovreas L."/>
            <person name="Rohde M."/>
            <person name="Galperin M.Y."/>
            <person name="Jogler C."/>
        </authorList>
    </citation>
    <scope>NUCLEOTIDE SEQUENCE [LARGE SCALE GENOMIC DNA]</scope>
    <source>
        <strain evidence="3 4">FF011L</strain>
    </source>
</reference>
<dbReference type="EMBL" id="CP036262">
    <property type="protein sequence ID" value="QDS95541.1"/>
    <property type="molecule type" value="Genomic_DNA"/>
</dbReference>
<dbReference type="OrthoDB" id="9804790at2"/>
<dbReference type="InterPro" id="IPR050523">
    <property type="entry name" value="AKR_Detox_Biosynth"/>
</dbReference>
<proteinExistence type="predicted"/>
<dbReference type="PANTHER" id="PTHR43364">
    <property type="entry name" value="NADH-SPECIFIC METHYLGLYOXAL REDUCTASE-RELATED"/>
    <property type="match status" value="1"/>
</dbReference>
<dbReference type="Pfam" id="PF00248">
    <property type="entry name" value="Aldo_ket_red"/>
    <property type="match status" value="1"/>
</dbReference>
<dbReference type="PANTHER" id="PTHR43364:SF4">
    <property type="entry name" value="NAD(P)-LINKED OXIDOREDUCTASE SUPERFAMILY PROTEIN"/>
    <property type="match status" value="1"/>
</dbReference>
<dbReference type="GO" id="GO:0016491">
    <property type="term" value="F:oxidoreductase activity"/>
    <property type="evidence" value="ECO:0007669"/>
    <property type="project" value="UniProtKB-KW"/>
</dbReference>
<sequence>MPQNLSPVILGLWPIAGVTTIGVTQADAIATIETAIAHGVRTFDSAFSYGYDGESDRYIGPFLQQASPDDPLEIIGKVGQRWSKDRQRVIDGRPETLIADAETSLERMGISCFDLLMLHSPDPKVPVAESAGAVADLLTAGAAKRVGICNATPAQRAEFAQVVACSAIQTPLNLLQREALIKEIPEAAAAGTDVHVYWTLMKGLLAGKISRDHVFSAGDSRPNYPIFQGEARRKAHDAIDALQELAAESGLTIAQLAIGWAASQPGVSGALVGARRPEQAAEIAATRILGNDILEAIQRVVRSTY</sequence>